<keyword evidence="5 13" id="KW-0547">Nucleotide-binding</keyword>
<dbReference type="PROSITE" id="PS50160">
    <property type="entry name" value="DNA_LIGASE_A3"/>
    <property type="match status" value="1"/>
</dbReference>
<evidence type="ECO:0000256" key="13">
    <source>
        <dbReference type="HAMAP-Rule" id="MF_00407"/>
    </source>
</evidence>
<feature type="active site" description="N6-AMP-lysine intermediate" evidence="13">
    <location>
        <position position="271"/>
    </location>
</feature>
<dbReference type="InterPro" id="IPR012340">
    <property type="entry name" value="NA-bd_OB-fold"/>
</dbReference>
<keyword evidence="1 13" id="KW-0436">Ligase</keyword>
<feature type="domain" description="ATP-dependent DNA ligase family profile" evidence="17">
    <location>
        <begin position="346"/>
        <end position="470"/>
    </location>
</feature>
<dbReference type="EMBL" id="BAAANF010000027">
    <property type="protein sequence ID" value="GAA1716053.1"/>
    <property type="molecule type" value="Genomic_DNA"/>
</dbReference>
<dbReference type="PROSITE" id="PS00333">
    <property type="entry name" value="DNA_LIGASE_A2"/>
    <property type="match status" value="1"/>
</dbReference>
<dbReference type="SUPFAM" id="SSF50249">
    <property type="entry name" value="Nucleic acid-binding proteins"/>
    <property type="match status" value="1"/>
</dbReference>
<keyword evidence="7 13" id="KW-0067">ATP-binding</keyword>
<feature type="region of interest" description="Disordered" evidence="16">
    <location>
        <begin position="1"/>
        <end position="36"/>
    </location>
</feature>
<evidence type="ECO:0000313" key="18">
    <source>
        <dbReference type="EMBL" id="GAA1716053.1"/>
    </source>
</evidence>
<sequence>MHPRVVSRRLPGTDLRLCPTSSGQLPSHRRGKRDGYPSVLSRGRWWGRESVGGVGETGGMLLSAVVETSAAVGGTRSRLKKAEFIAALLAQATDPVETEIVVTYLSGELRQRRTGVGWRTLMDAPAPAAEPSLTVEVVDRTFGELAEMSGAGSQARRRETVDALFGQATEAEQTFLRLLVGGELRQGALDGVMADAVARATGIPLEKIRAATMLRGSAAPVAVAVLTEGEAGLAQFGLQVGRGVQPMLAQSATSVAEAFAKTGTPAALEWKLDGIRIQVHLNGDEVVVYTRTLDDITARVPEVVTAVLELEAQQVVLDGELIALRPDGRPEPFQVTGSRTATRAATGPESVPLTPYFFDILHQDGQDLLGLESTERHEWLSKLIPPERRIPRLVTDDPDEGQAFFQDAVRRGHEGVMVKSLTVPYEAGRRGSGWVKVKQTHTLDLLVLAAEWGHGRRTGWLSNLHLGARDETTGEFVMLGKTFKGLTDELLRWQTERFQELAEREDSYTVYVRPEVVVEIAFDGVQTSPRYPAGMALRFARVLRYREDKTPDQVDTVQTVRAIHEGFDGEGESDE</sequence>
<evidence type="ECO:0000256" key="11">
    <source>
        <dbReference type="ARBA" id="ARBA00023306"/>
    </source>
</evidence>
<keyword evidence="11 13" id="KW-0131">Cell cycle</keyword>
<evidence type="ECO:0000256" key="14">
    <source>
        <dbReference type="RuleBase" id="RU000617"/>
    </source>
</evidence>
<dbReference type="Pfam" id="PF04675">
    <property type="entry name" value="DNA_ligase_A_N"/>
    <property type="match status" value="1"/>
</dbReference>
<gene>
    <name evidence="13" type="primary">lig</name>
    <name evidence="18" type="ORF">GCM10009745_75630</name>
</gene>
<feature type="binding site" evidence="13">
    <location>
        <position position="430"/>
    </location>
    <ligand>
        <name>ATP</name>
        <dbReference type="ChEBI" id="CHEBI:30616"/>
    </ligand>
</feature>
<dbReference type="InterPro" id="IPR012310">
    <property type="entry name" value="DNA_ligase_ATP-dep_cent"/>
</dbReference>
<evidence type="ECO:0000256" key="15">
    <source>
        <dbReference type="RuleBase" id="RU004196"/>
    </source>
</evidence>
<keyword evidence="2 13" id="KW-0132">Cell division</keyword>
<dbReference type="EC" id="6.5.1.1" evidence="13"/>
<comment type="catalytic activity">
    <reaction evidence="12 13 14">
        <text>ATP + (deoxyribonucleotide)n-3'-hydroxyl + 5'-phospho-(deoxyribonucleotide)m = (deoxyribonucleotide)n+m + AMP + diphosphate.</text>
        <dbReference type="EC" id="6.5.1.1"/>
    </reaction>
</comment>
<evidence type="ECO:0000256" key="1">
    <source>
        <dbReference type="ARBA" id="ARBA00022598"/>
    </source>
</evidence>
<keyword evidence="8 13" id="KW-0460">Magnesium</keyword>
<accession>A0ABP4V1Y0</accession>
<dbReference type="Gene3D" id="2.40.50.140">
    <property type="entry name" value="Nucleic acid-binding proteins"/>
    <property type="match status" value="1"/>
</dbReference>
<dbReference type="Pfam" id="PF01068">
    <property type="entry name" value="DNA_ligase_A_M"/>
    <property type="match status" value="1"/>
</dbReference>
<dbReference type="Gene3D" id="3.30.470.30">
    <property type="entry name" value="DNA ligase/mRNA capping enzyme"/>
    <property type="match status" value="1"/>
</dbReference>
<evidence type="ECO:0000256" key="4">
    <source>
        <dbReference type="ARBA" id="ARBA00022723"/>
    </source>
</evidence>
<dbReference type="SUPFAM" id="SSF117018">
    <property type="entry name" value="ATP-dependent DNA ligase DNA-binding domain"/>
    <property type="match status" value="1"/>
</dbReference>
<dbReference type="NCBIfam" id="NF002868">
    <property type="entry name" value="PRK03180.1"/>
    <property type="match status" value="1"/>
</dbReference>
<dbReference type="PROSITE" id="PS00697">
    <property type="entry name" value="DNA_LIGASE_A1"/>
    <property type="match status" value="1"/>
</dbReference>
<evidence type="ECO:0000256" key="10">
    <source>
        <dbReference type="ARBA" id="ARBA00023204"/>
    </source>
</evidence>
<dbReference type="InterPro" id="IPR012309">
    <property type="entry name" value="DNA_ligase_ATP-dep_C"/>
</dbReference>
<comment type="caution">
    <text evidence="18">The sequence shown here is derived from an EMBL/GenBank/DDBJ whole genome shotgun (WGS) entry which is preliminary data.</text>
</comment>
<comment type="cofactor">
    <cofactor evidence="13">
        <name>Mg(2+)</name>
        <dbReference type="ChEBI" id="CHEBI:18420"/>
    </cofactor>
</comment>
<dbReference type="InterPro" id="IPR036599">
    <property type="entry name" value="DNA_ligase_N_sf"/>
</dbReference>
<feature type="binding site" evidence="13">
    <location>
        <position position="276"/>
    </location>
    <ligand>
        <name>ATP</name>
        <dbReference type="ChEBI" id="CHEBI:30616"/>
    </ligand>
</feature>
<dbReference type="GO" id="GO:0016874">
    <property type="term" value="F:ligase activity"/>
    <property type="evidence" value="ECO:0007669"/>
    <property type="project" value="UniProtKB-KW"/>
</dbReference>
<dbReference type="Pfam" id="PF04679">
    <property type="entry name" value="DNA_ligase_A_C"/>
    <property type="match status" value="1"/>
</dbReference>
<comment type="similarity">
    <text evidence="13 15">Belongs to the ATP-dependent DNA ligase family.</text>
</comment>
<feature type="binding site" evidence="13">
    <location>
        <position position="358"/>
    </location>
    <ligand>
        <name>ATP</name>
        <dbReference type="ChEBI" id="CHEBI:30616"/>
    </ligand>
</feature>
<dbReference type="CDD" id="cd07972">
    <property type="entry name" value="OBF_DNA_ligase_Arch_LigB"/>
    <property type="match status" value="1"/>
</dbReference>
<keyword evidence="4 13" id="KW-0479">Metal-binding</keyword>
<feature type="binding site" evidence="13">
    <location>
        <position position="320"/>
    </location>
    <ligand>
        <name>ATP</name>
        <dbReference type="ChEBI" id="CHEBI:30616"/>
    </ligand>
</feature>
<dbReference type="InterPro" id="IPR022865">
    <property type="entry name" value="DNA_ligae_ATP-dep_bac/arc"/>
</dbReference>
<dbReference type="SUPFAM" id="SSF56091">
    <property type="entry name" value="DNA ligase/mRNA capping enzyme, catalytic domain"/>
    <property type="match status" value="1"/>
</dbReference>
<dbReference type="PANTHER" id="PTHR45674:SF13">
    <property type="entry name" value="DNA LIGASE-RELATED"/>
    <property type="match status" value="1"/>
</dbReference>
<evidence type="ECO:0000313" key="19">
    <source>
        <dbReference type="Proteomes" id="UP001500280"/>
    </source>
</evidence>
<dbReference type="Gene3D" id="1.10.3260.10">
    <property type="entry name" value="DNA ligase, ATP-dependent, N-terminal domain"/>
    <property type="match status" value="1"/>
</dbReference>
<feature type="binding site" evidence="13">
    <location>
        <position position="269"/>
    </location>
    <ligand>
        <name>ATP</name>
        <dbReference type="ChEBI" id="CHEBI:30616"/>
    </ligand>
</feature>
<evidence type="ECO:0000259" key="17">
    <source>
        <dbReference type="PROSITE" id="PS50160"/>
    </source>
</evidence>
<dbReference type="HAMAP" id="MF_00407">
    <property type="entry name" value="DNA_ligase"/>
    <property type="match status" value="1"/>
</dbReference>
<comment type="function">
    <text evidence="13">DNA ligase that seals nicks in double-stranded DNA during DNA replication, DNA recombination and DNA repair.</text>
</comment>
<evidence type="ECO:0000256" key="7">
    <source>
        <dbReference type="ARBA" id="ARBA00022840"/>
    </source>
</evidence>
<dbReference type="CDD" id="cd07901">
    <property type="entry name" value="Adenylation_DNA_ligase_Arch_LigB"/>
    <property type="match status" value="1"/>
</dbReference>
<keyword evidence="9 13" id="KW-0233">DNA recombination</keyword>
<evidence type="ECO:0000256" key="8">
    <source>
        <dbReference type="ARBA" id="ARBA00022842"/>
    </source>
</evidence>
<keyword evidence="3 13" id="KW-0235">DNA replication</keyword>
<evidence type="ECO:0000256" key="12">
    <source>
        <dbReference type="ARBA" id="ARBA00034003"/>
    </source>
</evidence>
<dbReference type="InterPro" id="IPR050191">
    <property type="entry name" value="ATP-dep_DNA_ligase"/>
</dbReference>
<evidence type="ECO:0000256" key="16">
    <source>
        <dbReference type="SAM" id="MobiDB-lite"/>
    </source>
</evidence>
<reference evidence="19" key="1">
    <citation type="journal article" date="2019" name="Int. J. Syst. Evol. Microbiol.">
        <title>The Global Catalogue of Microorganisms (GCM) 10K type strain sequencing project: providing services to taxonomists for standard genome sequencing and annotation.</title>
        <authorList>
            <consortium name="The Broad Institute Genomics Platform"/>
            <consortium name="The Broad Institute Genome Sequencing Center for Infectious Disease"/>
            <person name="Wu L."/>
            <person name="Ma J."/>
        </authorList>
    </citation>
    <scope>NUCLEOTIDE SEQUENCE [LARGE SCALE GENOMIC DNA]</scope>
    <source>
        <strain evidence="19">JCM 14307</strain>
    </source>
</reference>
<dbReference type="InterPro" id="IPR000977">
    <property type="entry name" value="DNA_ligase_ATP-dep"/>
</dbReference>
<evidence type="ECO:0000256" key="6">
    <source>
        <dbReference type="ARBA" id="ARBA00022763"/>
    </source>
</evidence>
<evidence type="ECO:0000256" key="5">
    <source>
        <dbReference type="ARBA" id="ARBA00022741"/>
    </source>
</evidence>
<proteinExistence type="inferred from homology"/>
<dbReference type="PANTHER" id="PTHR45674">
    <property type="entry name" value="DNA LIGASE 1/3 FAMILY MEMBER"/>
    <property type="match status" value="1"/>
</dbReference>
<keyword evidence="10 13" id="KW-0234">DNA repair</keyword>
<name>A0ABP4V1Y0_9ACTN</name>
<evidence type="ECO:0000256" key="2">
    <source>
        <dbReference type="ARBA" id="ARBA00022618"/>
    </source>
</evidence>
<dbReference type="NCBIfam" id="TIGR00574">
    <property type="entry name" value="dnl1"/>
    <property type="match status" value="1"/>
</dbReference>
<feature type="binding site" evidence="13">
    <location>
        <position position="291"/>
    </location>
    <ligand>
        <name>ATP</name>
        <dbReference type="ChEBI" id="CHEBI:30616"/>
    </ligand>
</feature>
<protein>
    <recommendedName>
        <fullName evidence="13">Probable DNA ligase</fullName>
        <ecNumber evidence="13">6.5.1.1</ecNumber>
    </recommendedName>
    <alternativeName>
        <fullName evidence="13">Polydeoxyribonucleotide synthase [ATP]</fullName>
    </alternativeName>
</protein>
<feature type="binding site" evidence="13">
    <location>
        <position position="436"/>
    </location>
    <ligand>
        <name>ATP</name>
        <dbReference type="ChEBI" id="CHEBI:30616"/>
    </ligand>
</feature>
<keyword evidence="6 13" id="KW-0227">DNA damage</keyword>
<evidence type="ECO:0000256" key="9">
    <source>
        <dbReference type="ARBA" id="ARBA00023172"/>
    </source>
</evidence>
<keyword evidence="19" id="KW-1185">Reference proteome</keyword>
<dbReference type="InterPro" id="IPR016059">
    <property type="entry name" value="DNA_ligase_ATP-dep_CS"/>
</dbReference>
<dbReference type="InterPro" id="IPR012308">
    <property type="entry name" value="DNA_ligase_ATP-dep_N"/>
</dbReference>
<evidence type="ECO:0000256" key="3">
    <source>
        <dbReference type="ARBA" id="ARBA00022705"/>
    </source>
</evidence>
<dbReference type="Proteomes" id="UP001500280">
    <property type="component" value="Unassembled WGS sequence"/>
</dbReference>
<organism evidence="18 19">
    <name type="scientific">Kribbella yunnanensis</name>
    <dbReference type="NCBI Taxonomy" id="190194"/>
    <lineage>
        <taxon>Bacteria</taxon>
        <taxon>Bacillati</taxon>
        <taxon>Actinomycetota</taxon>
        <taxon>Actinomycetes</taxon>
        <taxon>Propionibacteriales</taxon>
        <taxon>Kribbellaceae</taxon>
        <taxon>Kribbella</taxon>
    </lineage>
</organism>